<organism evidence="1 2">
    <name type="scientific">Planktothrix paucivesiculata PCC 9631</name>
    <dbReference type="NCBI Taxonomy" id="671071"/>
    <lineage>
        <taxon>Bacteria</taxon>
        <taxon>Bacillati</taxon>
        <taxon>Cyanobacteriota</taxon>
        <taxon>Cyanophyceae</taxon>
        <taxon>Oscillatoriophycideae</taxon>
        <taxon>Oscillatoriales</taxon>
        <taxon>Microcoleaceae</taxon>
        <taxon>Planktothrix</taxon>
    </lineage>
</organism>
<evidence type="ECO:0000313" key="1">
    <source>
        <dbReference type="EMBL" id="VXD22421.1"/>
    </source>
</evidence>
<accession>A0A7Z9BTG4</accession>
<sequence>MISKEYNDNEEMFLNAIADQWGFKDRCKLVFVERFRSSNDQKTHDDLADKLKDKLEGSKPDVNYPQVLKDYLTKNIFRKMTEQGCDFKSRDKSLSAKSWLRGTVYLQWLKQQLWDELKTQTTAKNRMGPVLPSLSSLKPRPKSYLDTVPLHSDFLFKINLDQPGHLILLEREPSGGMYCWCPSEYAPQSYLDKGEITLPQSSAPNPAFAPVEEGKEQLLAVIRAC</sequence>
<protein>
    <recommendedName>
        <fullName evidence="3">DUF4384 domain-containing protein</fullName>
    </recommendedName>
</protein>
<evidence type="ECO:0008006" key="3">
    <source>
        <dbReference type="Google" id="ProtNLM"/>
    </source>
</evidence>
<comment type="caution">
    <text evidence="1">The sequence shown here is derived from an EMBL/GenBank/DDBJ whole genome shotgun (WGS) entry which is preliminary data.</text>
</comment>
<gene>
    <name evidence="1" type="ORF">PL9631_660041</name>
</gene>
<dbReference type="OrthoDB" id="462041at2"/>
<name>A0A7Z9BTG4_9CYAN</name>
<dbReference type="EMBL" id="CZCS02000208">
    <property type="protein sequence ID" value="VXD22421.1"/>
    <property type="molecule type" value="Genomic_DNA"/>
</dbReference>
<dbReference type="Proteomes" id="UP000182190">
    <property type="component" value="Unassembled WGS sequence"/>
</dbReference>
<reference evidence="1" key="1">
    <citation type="submission" date="2019-10" db="EMBL/GenBank/DDBJ databases">
        <authorList>
            <consortium name="Genoscope - CEA"/>
            <person name="William W."/>
        </authorList>
    </citation>
    <scope>NUCLEOTIDE SEQUENCE [LARGE SCALE GENOMIC DNA]</scope>
    <source>
        <strain evidence="1">BBR_PRJEB10994</strain>
    </source>
</reference>
<proteinExistence type="predicted"/>
<dbReference type="AlphaFoldDB" id="A0A7Z9BTG4"/>
<keyword evidence="2" id="KW-1185">Reference proteome</keyword>
<dbReference type="RefSeq" id="WP_083620594.1">
    <property type="nucleotide sequence ID" value="NZ_LR735015.1"/>
</dbReference>
<evidence type="ECO:0000313" key="2">
    <source>
        <dbReference type="Proteomes" id="UP000182190"/>
    </source>
</evidence>